<feature type="domain" description="DUF6089" evidence="1">
    <location>
        <begin position="57"/>
        <end position="184"/>
    </location>
</feature>
<dbReference type="SUPFAM" id="SSF56925">
    <property type="entry name" value="OMPA-like"/>
    <property type="match status" value="1"/>
</dbReference>
<dbReference type="EMBL" id="JAUJEB010000007">
    <property type="protein sequence ID" value="MDN5215752.1"/>
    <property type="molecule type" value="Genomic_DNA"/>
</dbReference>
<accession>A0ABT8LDA5</accession>
<organism evidence="2 3">
    <name type="scientific">Agaribacillus aureus</name>
    <dbReference type="NCBI Taxonomy" id="3051825"/>
    <lineage>
        <taxon>Bacteria</taxon>
        <taxon>Pseudomonadati</taxon>
        <taxon>Bacteroidota</taxon>
        <taxon>Cytophagia</taxon>
        <taxon>Cytophagales</taxon>
        <taxon>Splendidivirgaceae</taxon>
        <taxon>Agaribacillus</taxon>
    </lineage>
</organism>
<name>A0ABT8LDA5_9BACT</name>
<dbReference type="Proteomes" id="UP001172083">
    <property type="component" value="Unassembled WGS sequence"/>
</dbReference>
<protein>
    <submittedName>
        <fullName evidence="2">DUF6089 family protein</fullName>
    </submittedName>
</protein>
<gene>
    <name evidence="2" type="ORF">QQ020_26980</name>
</gene>
<sequence length="360" mass="39920">MKKLLFVSTLLTLFFISEYELMAQSRSRSRQIRAQSKRISTYRGGVAGGFGKKAYTTIGFSVNALNYFGDLAPKAGATSTDISFTRPGFGLHLHRKIGSRYWVRGSLLYGRLKGSDFSSANPDDESARFRYVRNLQFRNDIFEFSAQGVIDITPHHGTFLGRPTFTPYVFGGIAVFYHNPKGLVPETDVNTGQALEDAGKWIALEPLGTEGQYSDGSGVSPYKKVQLAVPVGIGVRYKVNESLDVEVEVGYRHLFFDHLDDVGGSYVDLNTLNSDLARVMSDRSRELTAVESGETRDLTNPLVAEIVNRRDANNLIRGYGSNANNTNIRGNSNDNDIYVITSIRVNYILGSSIFGKAKYR</sequence>
<evidence type="ECO:0000259" key="1">
    <source>
        <dbReference type="Pfam" id="PF19573"/>
    </source>
</evidence>
<comment type="caution">
    <text evidence="2">The sequence shown here is derived from an EMBL/GenBank/DDBJ whole genome shotgun (WGS) entry which is preliminary data.</text>
</comment>
<keyword evidence="3" id="KW-1185">Reference proteome</keyword>
<evidence type="ECO:0000313" key="2">
    <source>
        <dbReference type="EMBL" id="MDN5215752.1"/>
    </source>
</evidence>
<dbReference type="InterPro" id="IPR045743">
    <property type="entry name" value="DUF6089"/>
</dbReference>
<dbReference type="Pfam" id="PF19573">
    <property type="entry name" value="DUF6089"/>
    <property type="match status" value="1"/>
</dbReference>
<dbReference type="Gene3D" id="2.40.160.20">
    <property type="match status" value="1"/>
</dbReference>
<dbReference type="InterPro" id="IPR011250">
    <property type="entry name" value="OMP/PagP_B-barrel"/>
</dbReference>
<dbReference type="RefSeq" id="WP_346761090.1">
    <property type="nucleotide sequence ID" value="NZ_JAUJEB010000007.1"/>
</dbReference>
<proteinExistence type="predicted"/>
<evidence type="ECO:0000313" key="3">
    <source>
        <dbReference type="Proteomes" id="UP001172083"/>
    </source>
</evidence>
<reference evidence="2" key="1">
    <citation type="submission" date="2023-06" db="EMBL/GenBank/DDBJ databases">
        <title>Genomic of Agaribacillus aureum.</title>
        <authorList>
            <person name="Wang G."/>
        </authorList>
    </citation>
    <scope>NUCLEOTIDE SEQUENCE</scope>
    <source>
        <strain evidence="2">BMA12</strain>
    </source>
</reference>